<dbReference type="Pfam" id="PF00512">
    <property type="entry name" value="HisKA"/>
    <property type="match status" value="1"/>
</dbReference>
<evidence type="ECO:0000259" key="17">
    <source>
        <dbReference type="PROSITE" id="PS50109"/>
    </source>
</evidence>
<dbReference type="PANTHER" id="PTHR43065">
    <property type="entry name" value="SENSOR HISTIDINE KINASE"/>
    <property type="match status" value="1"/>
</dbReference>
<comment type="catalytic activity">
    <reaction evidence="1">
        <text>ATP + protein L-histidine = ADP + protein N-phospho-L-histidine.</text>
        <dbReference type="EC" id="2.7.13.3"/>
    </reaction>
</comment>
<comment type="function">
    <text evidence="14">Putative oxygen sensor; modulates the activity of FixJ, a transcriptional activator of nitrogen fixation fixK gene. FixL probably acts as a kinase that phosphorylates FixJ.</text>
</comment>
<keyword evidence="11" id="KW-0408">Iron</keyword>
<dbReference type="Gene3D" id="1.10.287.130">
    <property type="match status" value="1"/>
</dbReference>
<evidence type="ECO:0000256" key="9">
    <source>
        <dbReference type="ARBA" id="ARBA00022777"/>
    </source>
</evidence>
<evidence type="ECO:0000259" key="18">
    <source>
        <dbReference type="PROSITE" id="PS50112"/>
    </source>
</evidence>
<keyword evidence="10" id="KW-0067">ATP-binding</keyword>
<keyword evidence="9 19" id="KW-0418">Kinase</keyword>
<dbReference type="Pfam" id="PF02518">
    <property type="entry name" value="HATPase_c"/>
    <property type="match status" value="1"/>
</dbReference>
<evidence type="ECO:0000256" key="6">
    <source>
        <dbReference type="ARBA" id="ARBA00022679"/>
    </source>
</evidence>
<keyword evidence="8" id="KW-0547">Nucleotide-binding</keyword>
<accession>A0A2S9QJN1</accession>
<dbReference type="PANTHER" id="PTHR43065:SF46">
    <property type="entry name" value="C4-DICARBOXYLATE TRANSPORT SENSOR PROTEIN DCTB"/>
    <property type="match status" value="1"/>
</dbReference>
<dbReference type="PROSITE" id="PS50112">
    <property type="entry name" value="PAS"/>
    <property type="match status" value="1"/>
</dbReference>
<keyword evidence="5" id="KW-0349">Heme</keyword>
<dbReference type="CDD" id="cd00130">
    <property type="entry name" value="PAS"/>
    <property type="match status" value="2"/>
</dbReference>
<dbReference type="InterPro" id="IPR036890">
    <property type="entry name" value="HATPase_C_sf"/>
</dbReference>
<protein>
    <recommendedName>
        <fullName evidence="15">Sensor protein FixL</fullName>
        <ecNumber evidence="3">2.7.13.3</ecNumber>
    </recommendedName>
</protein>
<evidence type="ECO:0000256" key="5">
    <source>
        <dbReference type="ARBA" id="ARBA00022617"/>
    </source>
</evidence>
<dbReference type="GO" id="GO:0046872">
    <property type="term" value="F:metal ion binding"/>
    <property type="evidence" value="ECO:0007669"/>
    <property type="project" value="UniProtKB-KW"/>
</dbReference>
<dbReference type="GO" id="GO:0000155">
    <property type="term" value="F:phosphorelay sensor kinase activity"/>
    <property type="evidence" value="ECO:0007669"/>
    <property type="project" value="InterPro"/>
</dbReference>
<evidence type="ECO:0000313" key="20">
    <source>
        <dbReference type="Proteomes" id="UP000237682"/>
    </source>
</evidence>
<dbReference type="Gene3D" id="3.30.450.20">
    <property type="entry name" value="PAS domain"/>
    <property type="match status" value="2"/>
</dbReference>
<dbReference type="Gene3D" id="6.10.250.2580">
    <property type="match status" value="1"/>
</dbReference>
<name>A0A2S9QJN1_9HYPH</name>
<keyword evidence="7" id="KW-0479">Metal-binding</keyword>
<dbReference type="EMBL" id="PUEJ01000001">
    <property type="protein sequence ID" value="PRH89555.1"/>
    <property type="molecule type" value="Genomic_DNA"/>
</dbReference>
<dbReference type="SMART" id="SM00387">
    <property type="entry name" value="HATPase_c"/>
    <property type="match status" value="1"/>
</dbReference>
<dbReference type="InterPro" id="IPR003594">
    <property type="entry name" value="HATPase_dom"/>
</dbReference>
<dbReference type="InterPro" id="IPR036097">
    <property type="entry name" value="HisK_dim/P_sf"/>
</dbReference>
<evidence type="ECO:0000256" key="13">
    <source>
        <dbReference type="ARBA" id="ARBA00023231"/>
    </source>
</evidence>
<dbReference type="Proteomes" id="UP000237682">
    <property type="component" value="Unassembled WGS sequence"/>
</dbReference>
<dbReference type="InterPro" id="IPR005467">
    <property type="entry name" value="His_kinase_dom"/>
</dbReference>
<organism evidence="19 20">
    <name type="scientific">Labrys okinawensis</name>
    <dbReference type="NCBI Taxonomy" id="346911"/>
    <lineage>
        <taxon>Bacteria</taxon>
        <taxon>Pseudomonadati</taxon>
        <taxon>Pseudomonadota</taxon>
        <taxon>Alphaproteobacteria</taxon>
        <taxon>Hyphomicrobiales</taxon>
        <taxon>Xanthobacteraceae</taxon>
        <taxon>Labrys</taxon>
    </lineage>
</organism>
<dbReference type="SUPFAM" id="SSF47384">
    <property type="entry name" value="Homodimeric domain of signal transducing histidine kinase"/>
    <property type="match status" value="1"/>
</dbReference>
<dbReference type="InterPro" id="IPR004358">
    <property type="entry name" value="Sig_transdc_His_kin-like_C"/>
</dbReference>
<dbReference type="NCBIfam" id="NF041777">
    <property type="entry name" value="sens_FixL_Rhizob"/>
    <property type="match status" value="1"/>
</dbReference>
<dbReference type="NCBIfam" id="TIGR00229">
    <property type="entry name" value="sensory_box"/>
    <property type="match status" value="1"/>
</dbReference>
<comment type="caution">
    <text evidence="19">The sequence shown here is derived from an EMBL/GenBank/DDBJ whole genome shotgun (WGS) entry which is preliminary data.</text>
</comment>
<dbReference type="OrthoDB" id="9789238at2"/>
<dbReference type="SMART" id="SM00388">
    <property type="entry name" value="HisKA"/>
    <property type="match status" value="1"/>
</dbReference>
<gene>
    <name evidence="19" type="ORF">C5L14_03055</name>
</gene>
<dbReference type="InterPro" id="IPR013655">
    <property type="entry name" value="PAS_fold_3"/>
</dbReference>
<comment type="cofactor">
    <cofactor evidence="2">
        <name>heme</name>
        <dbReference type="ChEBI" id="CHEBI:30413"/>
    </cofactor>
</comment>
<dbReference type="FunFam" id="1.10.287.130:FF:000055">
    <property type="entry name" value="Two-component sensor histidine kinase"/>
    <property type="match status" value="1"/>
</dbReference>
<dbReference type="PRINTS" id="PR00344">
    <property type="entry name" value="BCTRLSENSOR"/>
</dbReference>
<evidence type="ECO:0000256" key="12">
    <source>
        <dbReference type="ARBA" id="ARBA00023012"/>
    </source>
</evidence>
<reference evidence="19 20" key="1">
    <citation type="submission" date="2018-02" db="EMBL/GenBank/DDBJ databases">
        <title>Whole genome sequencing of endophytic bacterium.</title>
        <authorList>
            <person name="Eedara R."/>
            <person name="Podile A.R."/>
        </authorList>
    </citation>
    <scope>NUCLEOTIDE SEQUENCE [LARGE SCALE GENOMIC DNA]</scope>
    <source>
        <strain evidence="19 20">RP1T</strain>
    </source>
</reference>
<evidence type="ECO:0000256" key="7">
    <source>
        <dbReference type="ARBA" id="ARBA00022723"/>
    </source>
</evidence>
<evidence type="ECO:0000256" key="2">
    <source>
        <dbReference type="ARBA" id="ARBA00001971"/>
    </source>
</evidence>
<feature type="domain" description="PAS" evidence="18">
    <location>
        <begin position="156"/>
        <end position="209"/>
    </location>
</feature>
<keyword evidence="4" id="KW-0597">Phosphoprotein</keyword>
<sequence>MPASLYRGNPSRRPDVVEPLQHGSVPDQEDRAIRTGLACTGIGTWTFEIASQTLKVSETTRVLLGYGADQPLDYRTFLSLLDPGDVEVATAALNASITSGAAFDIACRVSAASKASHWLRLRGGVLTAEDGAPVCLGGIVIDIDEEKRLEEAVRTREEHLRSILETVPDAMVVIDEAGIMQYFSRAAERLFGYAGSAAIGQNVKLLMPEPDRSRHDGYLHRYQDTGHRHIIGIGRIVTGKREDGSTFPMHLSVGEMQSGGRRYFTGFVRDLTEYQQTQARLSELQSELVHMSRLSAMGEMASALAHELNQPLAAISNYLKGSRRLLSASNLEGLDRIETALDQAAEQALRAGQIIRRLRSFVTRSETEKRIESIAKLVEEAGALGLVGAREQGIVLRFDLDPSCDLVLADRVQIQQVLVNLFRNALEAMQGSARRELTVSNAPIDDDMIGIRVEDTGHGFADDVRSNLFQPFFTTKQTGMGVGLSISRSIIEAHGGKMWAETNRSGGATFHFSLPIGTLADPQNLPETSSDAD</sequence>
<evidence type="ECO:0000256" key="4">
    <source>
        <dbReference type="ARBA" id="ARBA00022553"/>
    </source>
</evidence>
<evidence type="ECO:0000256" key="11">
    <source>
        <dbReference type="ARBA" id="ARBA00023004"/>
    </source>
</evidence>
<dbReference type="PROSITE" id="PS50109">
    <property type="entry name" value="HIS_KIN"/>
    <property type="match status" value="1"/>
</dbReference>
<dbReference type="RefSeq" id="WP_105860518.1">
    <property type="nucleotide sequence ID" value="NZ_PUEJ01000001.1"/>
</dbReference>
<evidence type="ECO:0000313" key="19">
    <source>
        <dbReference type="EMBL" id="PRH89555.1"/>
    </source>
</evidence>
<dbReference type="GO" id="GO:0006355">
    <property type="term" value="P:regulation of DNA-templated transcription"/>
    <property type="evidence" value="ECO:0007669"/>
    <property type="project" value="InterPro"/>
</dbReference>
<dbReference type="InterPro" id="IPR000014">
    <property type="entry name" value="PAS"/>
</dbReference>
<evidence type="ECO:0000256" key="14">
    <source>
        <dbReference type="ARBA" id="ARBA00059827"/>
    </source>
</evidence>
<dbReference type="AlphaFoldDB" id="A0A2S9QJN1"/>
<dbReference type="SUPFAM" id="SSF55785">
    <property type="entry name" value="PYP-like sensor domain (PAS domain)"/>
    <property type="match status" value="2"/>
</dbReference>
<dbReference type="InterPro" id="IPR053564">
    <property type="entry name" value="Sensor_kinase_FixL-like"/>
</dbReference>
<keyword evidence="12" id="KW-0902">Two-component regulatory system</keyword>
<dbReference type="Pfam" id="PF08447">
    <property type="entry name" value="PAS_3"/>
    <property type="match status" value="1"/>
</dbReference>
<evidence type="ECO:0000256" key="15">
    <source>
        <dbReference type="ARBA" id="ARBA00070616"/>
    </source>
</evidence>
<feature type="region of interest" description="Disordered" evidence="16">
    <location>
        <begin position="1"/>
        <end position="27"/>
    </location>
</feature>
<dbReference type="InterPro" id="IPR003661">
    <property type="entry name" value="HisK_dim/P_dom"/>
</dbReference>
<dbReference type="FunFam" id="3.30.565.10:FF:000042">
    <property type="entry name" value="Two-component sensor histidine kinase KdpD"/>
    <property type="match status" value="1"/>
</dbReference>
<dbReference type="SUPFAM" id="SSF55874">
    <property type="entry name" value="ATPase domain of HSP90 chaperone/DNA topoisomerase II/histidine kinase"/>
    <property type="match status" value="1"/>
</dbReference>
<dbReference type="FunFam" id="3.30.450.20:FF:000060">
    <property type="entry name" value="Sensor protein FixL"/>
    <property type="match status" value="1"/>
</dbReference>
<feature type="domain" description="Histidine kinase" evidence="17">
    <location>
        <begin position="303"/>
        <end position="518"/>
    </location>
</feature>
<evidence type="ECO:0000256" key="16">
    <source>
        <dbReference type="SAM" id="MobiDB-lite"/>
    </source>
</evidence>
<keyword evidence="20" id="KW-1185">Reference proteome</keyword>
<dbReference type="InterPro" id="IPR013767">
    <property type="entry name" value="PAS_fold"/>
</dbReference>
<evidence type="ECO:0000256" key="8">
    <source>
        <dbReference type="ARBA" id="ARBA00022741"/>
    </source>
</evidence>
<dbReference type="CDD" id="cd00082">
    <property type="entry name" value="HisKA"/>
    <property type="match status" value="1"/>
</dbReference>
<evidence type="ECO:0000256" key="3">
    <source>
        <dbReference type="ARBA" id="ARBA00012438"/>
    </source>
</evidence>
<keyword evidence="13" id="KW-0535">Nitrogen fixation</keyword>
<proteinExistence type="predicted"/>
<dbReference type="EC" id="2.7.13.3" evidence="3"/>
<evidence type="ECO:0000256" key="10">
    <source>
        <dbReference type="ARBA" id="ARBA00022840"/>
    </source>
</evidence>
<dbReference type="SMART" id="SM00091">
    <property type="entry name" value="PAS"/>
    <property type="match status" value="2"/>
</dbReference>
<dbReference type="GO" id="GO:0042802">
    <property type="term" value="F:identical protein binding"/>
    <property type="evidence" value="ECO:0007669"/>
    <property type="project" value="UniProtKB-ARBA"/>
</dbReference>
<dbReference type="InterPro" id="IPR035965">
    <property type="entry name" value="PAS-like_dom_sf"/>
</dbReference>
<keyword evidence="6" id="KW-0808">Transferase</keyword>
<dbReference type="Pfam" id="PF00989">
    <property type="entry name" value="PAS"/>
    <property type="match status" value="1"/>
</dbReference>
<dbReference type="GO" id="GO:0005524">
    <property type="term" value="F:ATP binding"/>
    <property type="evidence" value="ECO:0007669"/>
    <property type="project" value="UniProtKB-KW"/>
</dbReference>
<evidence type="ECO:0000256" key="1">
    <source>
        <dbReference type="ARBA" id="ARBA00000085"/>
    </source>
</evidence>
<dbReference type="Gene3D" id="3.30.565.10">
    <property type="entry name" value="Histidine kinase-like ATPase, C-terminal domain"/>
    <property type="match status" value="1"/>
</dbReference>